<evidence type="ECO:0000256" key="2">
    <source>
        <dbReference type="ARBA" id="ARBA00022741"/>
    </source>
</evidence>
<gene>
    <name evidence="6" type="ORF">DSY96_03130</name>
</gene>
<dbReference type="SUPFAM" id="SSF56059">
    <property type="entry name" value="Glutathione synthetase ATP-binding domain-like"/>
    <property type="match status" value="1"/>
</dbReference>
<dbReference type="PANTHER" id="PTHR43585:SF2">
    <property type="entry name" value="ATP-GRASP ENZYME FSQD"/>
    <property type="match status" value="1"/>
</dbReference>
<dbReference type="Pfam" id="PF18603">
    <property type="entry name" value="LAL_C2"/>
    <property type="match status" value="1"/>
</dbReference>
<keyword evidence="1" id="KW-0436">Ligase</keyword>
<dbReference type="GO" id="GO:0016874">
    <property type="term" value="F:ligase activity"/>
    <property type="evidence" value="ECO:0007669"/>
    <property type="project" value="UniProtKB-KW"/>
</dbReference>
<reference evidence="6 7" key="1">
    <citation type="submission" date="2018-06" db="EMBL/GenBank/DDBJ databases">
        <title>Combined omics and stable isotope probing to characterize newly discovered Mariana Back-Arc vent microbial communities.</title>
        <authorList>
            <person name="Trembath-Reichert E."/>
            <person name="Huber J.A."/>
        </authorList>
    </citation>
    <scope>NUCLEOTIDE SEQUENCE [LARGE SCALE GENOMIC DNA]</scope>
    <source>
        <strain evidence="6">MAG 58</strain>
    </source>
</reference>
<accession>A0A432GS65</accession>
<dbReference type="Gene3D" id="3.30.470.20">
    <property type="entry name" value="ATP-grasp fold, B domain"/>
    <property type="match status" value="1"/>
</dbReference>
<feature type="non-terminal residue" evidence="6">
    <location>
        <position position="1"/>
    </location>
</feature>
<keyword evidence="3 4" id="KW-0067">ATP-binding</keyword>
<dbReference type="GO" id="GO:0005524">
    <property type="term" value="F:ATP binding"/>
    <property type="evidence" value="ECO:0007669"/>
    <property type="project" value="UniProtKB-UniRule"/>
</dbReference>
<proteinExistence type="predicted"/>
<dbReference type="AlphaFoldDB" id="A0A432GS65"/>
<dbReference type="PROSITE" id="PS50975">
    <property type="entry name" value="ATP_GRASP"/>
    <property type="match status" value="1"/>
</dbReference>
<evidence type="ECO:0000256" key="1">
    <source>
        <dbReference type="ARBA" id="ARBA00022598"/>
    </source>
</evidence>
<dbReference type="Proteomes" id="UP000287917">
    <property type="component" value="Unassembled WGS sequence"/>
</dbReference>
<feature type="domain" description="ATP-grasp" evidence="5">
    <location>
        <begin position="33"/>
        <end position="237"/>
    </location>
</feature>
<evidence type="ECO:0000313" key="7">
    <source>
        <dbReference type="Proteomes" id="UP000287917"/>
    </source>
</evidence>
<keyword evidence="2 4" id="KW-0547">Nucleotide-binding</keyword>
<protein>
    <recommendedName>
        <fullName evidence="5">ATP-grasp domain-containing protein</fullName>
    </recommendedName>
</protein>
<sequence length="333" mass="37023">ESIILAAKLSESLCIEHNSLESVKLTKNKYLMRSELKKSGLKSPWFKRFSVHETPKYIFAELSFPCVLKPTFLSASQGVLRVNSFEEFGKGCEMLSDLLAEEKVKKRGGDQANWILVEEYIPGKEVSIEGIVNDGKLKDLAIFDKPEPLEGPIFPETIFITPTILDEHLQFSLLETAQTALQALGISKGPVHIELRINDHGNYILECAARSIGGLCSKVLEFKGGMSLEELILRSALGRNVEKTQLIDKAKGVMMMPTEKRGILREIHGIKAALAVKGITDLQTTIKPGEMLEPLPKGDRYLGFLFAEGKDQDTVIIVLQEAWSKIEVVSEKI</sequence>
<dbReference type="PANTHER" id="PTHR43585">
    <property type="entry name" value="FUMIPYRROLE BIOSYNTHESIS PROTEIN C"/>
    <property type="match status" value="1"/>
</dbReference>
<dbReference type="Pfam" id="PF13535">
    <property type="entry name" value="ATP-grasp_4"/>
    <property type="match status" value="1"/>
</dbReference>
<evidence type="ECO:0000259" key="5">
    <source>
        <dbReference type="PROSITE" id="PS50975"/>
    </source>
</evidence>
<name>A0A432GS65_9DELT</name>
<dbReference type="InterPro" id="IPR011761">
    <property type="entry name" value="ATP-grasp"/>
</dbReference>
<evidence type="ECO:0000313" key="6">
    <source>
        <dbReference type="EMBL" id="RTZ86342.1"/>
    </source>
</evidence>
<comment type="caution">
    <text evidence="6">The sequence shown here is derived from an EMBL/GenBank/DDBJ whole genome shotgun (WGS) entry which is preliminary data.</text>
</comment>
<dbReference type="EMBL" id="QNZK01000112">
    <property type="protein sequence ID" value="RTZ86342.1"/>
    <property type="molecule type" value="Genomic_DNA"/>
</dbReference>
<dbReference type="InterPro" id="IPR052032">
    <property type="entry name" value="ATP-dep_AA_Ligase"/>
</dbReference>
<dbReference type="GO" id="GO:0046872">
    <property type="term" value="F:metal ion binding"/>
    <property type="evidence" value="ECO:0007669"/>
    <property type="project" value="InterPro"/>
</dbReference>
<evidence type="ECO:0000256" key="3">
    <source>
        <dbReference type="ARBA" id="ARBA00022840"/>
    </source>
</evidence>
<evidence type="ECO:0000256" key="4">
    <source>
        <dbReference type="PROSITE-ProRule" id="PRU00409"/>
    </source>
</evidence>
<dbReference type="InterPro" id="IPR040570">
    <property type="entry name" value="LAL_C2"/>
</dbReference>
<organism evidence="6 7">
    <name type="scientific">SAR324 cluster bacterium</name>
    <dbReference type="NCBI Taxonomy" id="2024889"/>
    <lineage>
        <taxon>Bacteria</taxon>
        <taxon>Deltaproteobacteria</taxon>
        <taxon>SAR324 cluster</taxon>
    </lineage>
</organism>